<evidence type="ECO:0008006" key="9">
    <source>
        <dbReference type="Google" id="ProtNLM"/>
    </source>
</evidence>
<feature type="transmembrane region" description="Helical" evidence="6">
    <location>
        <begin position="384"/>
        <end position="403"/>
    </location>
</feature>
<keyword evidence="4 6" id="KW-0472">Membrane</keyword>
<reference evidence="7" key="1">
    <citation type="submission" date="2022-11" db="EMBL/GenBank/DDBJ databases">
        <authorList>
            <person name="Petersen C."/>
        </authorList>
    </citation>
    <scope>NUCLEOTIDE SEQUENCE</scope>
    <source>
        <strain evidence="7">IBT 30069</strain>
    </source>
</reference>
<dbReference type="EMBL" id="JAPQKH010000004">
    <property type="protein sequence ID" value="KAJ5101180.1"/>
    <property type="molecule type" value="Genomic_DNA"/>
</dbReference>
<sequence>MAAPNTPSPDYVVEGDTEKGTSTNQAIDEVAENKNISEKEDEGNFQNGVQRVRAITTVWSTKTLVLMFVLLYLVSFVDAMLVSIQTTLNPYITSSFHKHGLLSVVGVVPTILGGSSKLTLAKIIDIWGRVEGFLCMLFLITIGLIMKATCKSMEVYTAAHTLYWVGHIGITYVIEIMLADMTSLKNRMIILGLMGTPGICTTFAGPKIADLFYANLTFQWAFGAFAIILVGVCIPMLVVMLLMQRKVERFGVLEKERSTRSWWQSIVYYAVQFDVLGIVLITAIFALILLPFSIAQYAPKGWASGYIIAMEVLGVSCIPAFYCWERFFSPVQFLPWKYLKEPTIIGSCLLYCFMFASCDVWNAYFSSFLQVVKRLDITSSSYVVSTLSLTSFFFSPIIGLLIRVTGEFKWTAMAGIPIFLLGTALLIPFRQPNTHLGLIIMTQIFVGLGSCIFSVCGQLAVMAVVTHQEIAVVLAIWGLFGSIGASVGYAIAGGMWNNILESEIHDRLPVESKNLTASIFSSLVTQLSYPDGSPERVAIVDAYGDLQRKMVIVGACLVPICIVCTYVWRNVNVKKLLVEQTSGNIW</sequence>
<evidence type="ECO:0000256" key="6">
    <source>
        <dbReference type="SAM" id="Phobius"/>
    </source>
</evidence>
<organism evidence="7 8">
    <name type="scientific">Penicillium angulare</name>
    <dbReference type="NCBI Taxonomy" id="116970"/>
    <lineage>
        <taxon>Eukaryota</taxon>
        <taxon>Fungi</taxon>
        <taxon>Dikarya</taxon>
        <taxon>Ascomycota</taxon>
        <taxon>Pezizomycotina</taxon>
        <taxon>Eurotiomycetes</taxon>
        <taxon>Eurotiomycetidae</taxon>
        <taxon>Eurotiales</taxon>
        <taxon>Aspergillaceae</taxon>
        <taxon>Penicillium</taxon>
    </lineage>
</organism>
<feature type="region of interest" description="Disordered" evidence="5">
    <location>
        <begin position="1"/>
        <end position="25"/>
    </location>
</feature>
<dbReference type="AlphaFoldDB" id="A0A9W9FJB5"/>
<dbReference type="GO" id="GO:0022857">
    <property type="term" value="F:transmembrane transporter activity"/>
    <property type="evidence" value="ECO:0007669"/>
    <property type="project" value="InterPro"/>
</dbReference>
<feature type="transmembrane region" description="Helical" evidence="6">
    <location>
        <begin position="96"/>
        <end position="114"/>
    </location>
</feature>
<evidence type="ECO:0000313" key="7">
    <source>
        <dbReference type="EMBL" id="KAJ5101180.1"/>
    </source>
</evidence>
<dbReference type="Gene3D" id="1.20.1250.20">
    <property type="entry name" value="MFS general substrate transporter like domains"/>
    <property type="match status" value="2"/>
</dbReference>
<feature type="transmembrane region" description="Helical" evidence="6">
    <location>
        <begin position="266"/>
        <end position="290"/>
    </location>
</feature>
<comment type="caution">
    <text evidence="7">The sequence shown here is derived from an EMBL/GenBank/DDBJ whole genome shotgun (WGS) entry which is preliminary data.</text>
</comment>
<feature type="transmembrane region" description="Helical" evidence="6">
    <location>
        <begin position="344"/>
        <end position="364"/>
    </location>
</feature>
<protein>
    <recommendedName>
        <fullName evidence="9">Major facilitator superfamily (MFS) profile domain-containing protein</fullName>
    </recommendedName>
</protein>
<feature type="transmembrane region" description="Helical" evidence="6">
    <location>
        <begin position="302"/>
        <end position="324"/>
    </location>
</feature>
<accession>A0A9W9FJB5</accession>
<evidence type="ECO:0000256" key="1">
    <source>
        <dbReference type="ARBA" id="ARBA00004141"/>
    </source>
</evidence>
<evidence type="ECO:0000256" key="5">
    <source>
        <dbReference type="SAM" id="MobiDB-lite"/>
    </source>
</evidence>
<gene>
    <name evidence="7" type="ORF">N7456_007232</name>
</gene>
<feature type="transmembrane region" description="Helical" evidence="6">
    <location>
        <begin position="220"/>
        <end position="243"/>
    </location>
</feature>
<comment type="subcellular location">
    <subcellularLocation>
        <location evidence="1">Membrane</location>
        <topology evidence="1">Multi-pass membrane protein</topology>
    </subcellularLocation>
</comment>
<keyword evidence="3 6" id="KW-1133">Transmembrane helix</keyword>
<dbReference type="Proteomes" id="UP001149165">
    <property type="component" value="Unassembled WGS sequence"/>
</dbReference>
<evidence type="ECO:0000313" key="8">
    <source>
        <dbReference type="Proteomes" id="UP001149165"/>
    </source>
</evidence>
<keyword evidence="8" id="KW-1185">Reference proteome</keyword>
<evidence type="ECO:0000256" key="3">
    <source>
        <dbReference type="ARBA" id="ARBA00022989"/>
    </source>
</evidence>
<keyword evidence="2 6" id="KW-0812">Transmembrane</keyword>
<name>A0A9W9FJB5_9EURO</name>
<dbReference type="InterPro" id="IPR011701">
    <property type="entry name" value="MFS"/>
</dbReference>
<feature type="transmembrane region" description="Helical" evidence="6">
    <location>
        <begin position="126"/>
        <end position="146"/>
    </location>
</feature>
<evidence type="ECO:0000256" key="4">
    <source>
        <dbReference type="ARBA" id="ARBA00023136"/>
    </source>
</evidence>
<dbReference type="InterPro" id="IPR036259">
    <property type="entry name" value="MFS_trans_sf"/>
</dbReference>
<evidence type="ECO:0000256" key="2">
    <source>
        <dbReference type="ARBA" id="ARBA00022692"/>
    </source>
</evidence>
<dbReference type="PANTHER" id="PTHR23501">
    <property type="entry name" value="MAJOR FACILITATOR SUPERFAMILY"/>
    <property type="match status" value="1"/>
</dbReference>
<dbReference type="SUPFAM" id="SSF103473">
    <property type="entry name" value="MFS general substrate transporter"/>
    <property type="match status" value="1"/>
</dbReference>
<feature type="transmembrane region" description="Helical" evidence="6">
    <location>
        <begin position="472"/>
        <end position="492"/>
    </location>
</feature>
<dbReference type="GO" id="GO:0005886">
    <property type="term" value="C:plasma membrane"/>
    <property type="evidence" value="ECO:0007669"/>
    <property type="project" value="TreeGrafter"/>
</dbReference>
<feature type="transmembrane region" description="Helical" evidence="6">
    <location>
        <begin position="158"/>
        <end position="178"/>
    </location>
</feature>
<feature type="transmembrane region" description="Helical" evidence="6">
    <location>
        <begin position="190"/>
        <end position="208"/>
    </location>
</feature>
<proteinExistence type="predicted"/>
<feature type="transmembrane region" description="Helical" evidence="6">
    <location>
        <begin position="63"/>
        <end position="84"/>
    </location>
</feature>
<feature type="transmembrane region" description="Helical" evidence="6">
    <location>
        <begin position="435"/>
        <end position="465"/>
    </location>
</feature>
<feature type="transmembrane region" description="Helical" evidence="6">
    <location>
        <begin position="550"/>
        <end position="568"/>
    </location>
</feature>
<dbReference type="Pfam" id="PF07690">
    <property type="entry name" value="MFS_1"/>
    <property type="match status" value="1"/>
</dbReference>
<dbReference type="PANTHER" id="PTHR23501:SF107">
    <property type="entry name" value="TRANSPORTER, PUTATIVE (AFU_ORTHOLOGUE AFUA_7G04730)-RELATED"/>
    <property type="match status" value="1"/>
</dbReference>
<dbReference type="OrthoDB" id="4078873at2759"/>
<reference evidence="7" key="2">
    <citation type="journal article" date="2023" name="IMA Fungus">
        <title>Comparative genomic study of the Penicillium genus elucidates a diverse pangenome and 15 lateral gene transfer events.</title>
        <authorList>
            <person name="Petersen C."/>
            <person name="Sorensen T."/>
            <person name="Nielsen M.R."/>
            <person name="Sondergaard T.E."/>
            <person name="Sorensen J.L."/>
            <person name="Fitzpatrick D.A."/>
            <person name="Frisvad J.C."/>
            <person name="Nielsen K.L."/>
        </authorList>
    </citation>
    <scope>NUCLEOTIDE SEQUENCE</scope>
    <source>
        <strain evidence="7">IBT 30069</strain>
    </source>
</reference>
<feature type="transmembrane region" description="Helical" evidence="6">
    <location>
        <begin position="410"/>
        <end position="429"/>
    </location>
</feature>